<dbReference type="PANTHER" id="PTHR48041">
    <property type="entry name" value="ABC TRANSPORTER G FAMILY MEMBER 28"/>
    <property type="match status" value="1"/>
</dbReference>
<dbReference type="EMBL" id="CM010720">
    <property type="protein sequence ID" value="RZC64575.1"/>
    <property type="molecule type" value="Genomic_DNA"/>
</dbReference>
<evidence type="ECO:0000256" key="4">
    <source>
        <dbReference type="ARBA" id="ARBA00022741"/>
    </source>
</evidence>
<keyword evidence="2" id="KW-0813">Transport</keyword>
<evidence type="ECO:0000256" key="3">
    <source>
        <dbReference type="ARBA" id="ARBA00022692"/>
    </source>
</evidence>
<protein>
    <recommendedName>
        <fullName evidence="8">ABC transporter domain-containing protein</fullName>
    </recommendedName>
</protein>
<organism evidence="9 10">
    <name type="scientific">Papaver somniferum</name>
    <name type="common">Opium poppy</name>
    <dbReference type="NCBI Taxonomy" id="3469"/>
    <lineage>
        <taxon>Eukaryota</taxon>
        <taxon>Viridiplantae</taxon>
        <taxon>Streptophyta</taxon>
        <taxon>Embryophyta</taxon>
        <taxon>Tracheophyta</taxon>
        <taxon>Spermatophyta</taxon>
        <taxon>Magnoliopsida</taxon>
        <taxon>Ranunculales</taxon>
        <taxon>Papaveraceae</taxon>
        <taxon>Papaveroideae</taxon>
        <taxon>Papaver</taxon>
    </lineage>
</organism>
<dbReference type="GO" id="GO:0016887">
    <property type="term" value="F:ATP hydrolysis activity"/>
    <property type="evidence" value="ECO:0007669"/>
    <property type="project" value="InterPro"/>
</dbReference>
<dbReference type="InterPro" id="IPR003593">
    <property type="entry name" value="AAA+_ATPase"/>
</dbReference>
<dbReference type="PANTHER" id="PTHR48041:SF109">
    <property type="entry name" value="ABC TRANSPORTER G FAMILY MEMBER 20"/>
    <property type="match status" value="1"/>
</dbReference>
<keyword evidence="4" id="KW-0547">Nucleotide-binding</keyword>
<proteinExistence type="predicted"/>
<dbReference type="Proteomes" id="UP000316621">
    <property type="component" value="Chromosome 6"/>
</dbReference>
<evidence type="ECO:0000313" key="10">
    <source>
        <dbReference type="Proteomes" id="UP000316621"/>
    </source>
</evidence>
<dbReference type="InterPro" id="IPR050352">
    <property type="entry name" value="ABCG_transporters"/>
</dbReference>
<keyword evidence="10" id="KW-1185">Reference proteome</keyword>
<reference evidence="9 10" key="1">
    <citation type="journal article" date="2018" name="Science">
        <title>The opium poppy genome and morphinan production.</title>
        <authorList>
            <person name="Guo L."/>
            <person name="Winzer T."/>
            <person name="Yang X."/>
            <person name="Li Y."/>
            <person name="Ning Z."/>
            <person name="He Z."/>
            <person name="Teodor R."/>
            <person name="Lu Y."/>
            <person name="Bowser T.A."/>
            <person name="Graham I.A."/>
            <person name="Ye K."/>
        </authorList>
    </citation>
    <scope>NUCLEOTIDE SEQUENCE [LARGE SCALE GENOMIC DNA]</scope>
    <source>
        <strain evidence="10">cv. HN1</strain>
        <tissue evidence="9">Leaves</tissue>
    </source>
</reference>
<keyword evidence="5" id="KW-0067">ATP-binding</keyword>
<keyword evidence="7" id="KW-0472">Membrane</keyword>
<feature type="domain" description="ABC transporter" evidence="8">
    <location>
        <begin position="70"/>
        <end position="310"/>
    </location>
</feature>
<evidence type="ECO:0000259" key="8">
    <source>
        <dbReference type="PROSITE" id="PS50893"/>
    </source>
</evidence>
<gene>
    <name evidence="9" type="ORF">C5167_008266</name>
</gene>
<dbReference type="InterPro" id="IPR017871">
    <property type="entry name" value="ABC_transporter-like_CS"/>
</dbReference>
<evidence type="ECO:0000256" key="7">
    <source>
        <dbReference type="ARBA" id="ARBA00023136"/>
    </source>
</evidence>
<keyword evidence="3" id="KW-0812">Transmembrane</keyword>
<dbReference type="InterPro" id="IPR027417">
    <property type="entry name" value="P-loop_NTPase"/>
</dbReference>
<dbReference type="SMART" id="SM00382">
    <property type="entry name" value="AAA"/>
    <property type="match status" value="1"/>
</dbReference>
<evidence type="ECO:0000256" key="2">
    <source>
        <dbReference type="ARBA" id="ARBA00022448"/>
    </source>
</evidence>
<sequence>MGEREINALGFHVGIELEETSSMSLDDDLEEVSMMTKKTPVASSVLAFNNLTYSVNTSKEWRFRGILGRKDTEAVTSTRAKRKMLLNNISGEAREGEILAILGPSGSGKSTLIDALANRISKESLGGSVTLNGETLESGVLKMISAYVMQDDLLYPILTVEETLMFSADFRLPHSLSKGKKMERVQTVIDELGLRNAAKTIIGDEDHRGISGGERRRVSIGANVIRDPILLFLDEPTSGLNSSCAFMVVKVLQRIARSGRIVIMSVHQPSSRVVSLLDQLIFLSLGETVYYGSPFNLSPFLSEYGHCVPENEDTTEFMLDLYRELEDVPGGTRSMVEFNQEWYKKRNHPSNSEYSTTRLDESLKEVIPRGKLIYSDIGLTSFANPFWFDTVVLVKRSLRNSNRMPEGVCFGTLSKRNKGFKN</sequence>
<dbReference type="PROSITE" id="PS50893">
    <property type="entry name" value="ABC_TRANSPORTER_2"/>
    <property type="match status" value="1"/>
</dbReference>
<dbReference type="GO" id="GO:0005524">
    <property type="term" value="F:ATP binding"/>
    <property type="evidence" value="ECO:0007669"/>
    <property type="project" value="UniProtKB-KW"/>
</dbReference>
<name>A0A4Y7JXY6_PAPSO</name>
<evidence type="ECO:0000313" key="9">
    <source>
        <dbReference type="EMBL" id="RZC64575.1"/>
    </source>
</evidence>
<dbReference type="AlphaFoldDB" id="A0A4Y7JXY6"/>
<dbReference type="Pfam" id="PF00005">
    <property type="entry name" value="ABC_tran"/>
    <property type="match status" value="1"/>
</dbReference>
<dbReference type="Gramene" id="RZC64575">
    <property type="protein sequence ID" value="RZC64575"/>
    <property type="gene ID" value="C5167_008266"/>
</dbReference>
<dbReference type="PROSITE" id="PS00211">
    <property type="entry name" value="ABC_TRANSPORTER_1"/>
    <property type="match status" value="1"/>
</dbReference>
<accession>A0A4Y7JXY6</accession>
<dbReference type="OMA" id="WETIYFA"/>
<comment type="subcellular location">
    <subcellularLocation>
        <location evidence="1">Membrane</location>
        <topology evidence="1">Multi-pass membrane protein</topology>
    </subcellularLocation>
</comment>
<keyword evidence="6" id="KW-1133">Transmembrane helix</keyword>
<evidence type="ECO:0000256" key="1">
    <source>
        <dbReference type="ARBA" id="ARBA00004141"/>
    </source>
</evidence>
<dbReference type="InterPro" id="IPR003439">
    <property type="entry name" value="ABC_transporter-like_ATP-bd"/>
</dbReference>
<dbReference type="GO" id="GO:0016020">
    <property type="term" value="C:membrane"/>
    <property type="evidence" value="ECO:0007669"/>
    <property type="project" value="UniProtKB-SubCell"/>
</dbReference>
<dbReference type="SUPFAM" id="SSF52540">
    <property type="entry name" value="P-loop containing nucleoside triphosphate hydrolases"/>
    <property type="match status" value="1"/>
</dbReference>
<evidence type="ECO:0000256" key="5">
    <source>
        <dbReference type="ARBA" id="ARBA00022840"/>
    </source>
</evidence>
<evidence type="ECO:0000256" key="6">
    <source>
        <dbReference type="ARBA" id="ARBA00022989"/>
    </source>
</evidence>
<dbReference type="Gene3D" id="3.40.50.300">
    <property type="entry name" value="P-loop containing nucleotide triphosphate hydrolases"/>
    <property type="match status" value="1"/>
</dbReference>
<dbReference type="GO" id="GO:0042626">
    <property type="term" value="F:ATPase-coupled transmembrane transporter activity"/>
    <property type="evidence" value="ECO:0007669"/>
    <property type="project" value="TreeGrafter"/>
</dbReference>